<dbReference type="Proteomes" id="UP000315783">
    <property type="component" value="Unassembled WGS sequence"/>
</dbReference>
<keyword evidence="1" id="KW-0732">Signal</keyword>
<dbReference type="InterPro" id="IPR051678">
    <property type="entry name" value="AGP_Transferase"/>
</dbReference>
<evidence type="ECO:0000313" key="4">
    <source>
        <dbReference type="Proteomes" id="UP000315783"/>
    </source>
</evidence>
<comment type="caution">
    <text evidence="3">The sequence shown here is derived from an EMBL/GenBank/DDBJ whole genome shotgun (WGS) entry which is preliminary data.</text>
</comment>
<organism evidence="3 4">
    <name type="scientific">Cordyceps javanica</name>
    <dbReference type="NCBI Taxonomy" id="43265"/>
    <lineage>
        <taxon>Eukaryota</taxon>
        <taxon>Fungi</taxon>
        <taxon>Dikarya</taxon>
        <taxon>Ascomycota</taxon>
        <taxon>Pezizomycotina</taxon>
        <taxon>Sordariomycetes</taxon>
        <taxon>Hypocreomycetidae</taxon>
        <taxon>Hypocreales</taxon>
        <taxon>Cordycipitaceae</taxon>
        <taxon>Cordyceps</taxon>
    </lineage>
</organism>
<sequence>MLGPIRRPWYSFAVWLSACWGRLQAKSQFFPVTNARMENMCDAIVASIDRDKVCDFVSRHSNGMACAVLEMNRGSYNISIHLGFFGVIPDRLLRIPLRPTVRDSWTKIQSEVATLESVRENTAIPVPRVWAYGKDAQILKDPCQAQHYLLCDYMPGQCLTQRTLKQATSEQRIELFSQLIGIYAQLYSLEFPFATSLLPRGQLSSPCFSRLLTMARNELHLSAGKSLSKPQILQSTNDFIQHQLGVLSGFCRRPLINSTLADERERVFAHHHIQLELDTIKHCVPSSDGDPFVLTHPDMHYGNIVVNKGLNIVGIIDWEFSGTVPR</sequence>
<dbReference type="Pfam" id="PF01636">
    <property type="entry name" value="APH"/>
    <property type="match status" value="1"/>
</dbReference>
<evidence type="ECO:0000256" key="1">
    <source>
        <dbReference type="SAM" id="SignalP"/>
    </source>
</evidence>
<dbReference type="PROSITE" id="PS51257">
    <property type="entry name" value="PROKAR_LIPOPROTEIN"/>
    <property type="match status" value="1"/>
</dbReference>
<keyword evidence="4" id="KW-1185">Reference proteome</keyword>
<protein>
    <submittedName>
        <fullName evidence="3">Phosphotransferase</fullName>
    </submittedName>
</protein>
<evidence type="ECO:0000313" key="3">
    <source>
        <dbReference type="EMBL" id="TQV97750.1"/>
    </source>
</evidence>
<dbReference type="Gene3D" id="3.90.1200.10">
    <property type="match status" value="1"/>
</dbReference>
<dbReference type="EMBL" id="SPUK01000004">
    <property type="protein sequence ID" value="TQV97750.1"/>
    <property type="molecule type" value="Genomic_DNA"/>
</dbReference>
<feature type="domain" description="Aminoglycoside phosphotransferase" evidence="2">
    <location>
        <begin position="104"/>
        <end position="323"/>
    </location>
</feature>
<feature type="signal peptide" evidence="1">
    <location>
        <begin position="1"/>
        <end position="25"/>
    </location>
</feature>
<dbReference type="InterPro" id="IPR011009">
    <property type="entry name" value="Kinase-like_dom_sf"/>
</dbReference>
<gene>
    <name evidence="3" type="ORF">IF1G_03493</name>
</gene>
<feature type="chain" id="PRO_5022029583" evidence="1">
    <location>
        <begin position="26"/>
        <end position="326"/>
    </location>
</feature>
<proteinExistence type="predicted"/>
<dbReference type="SUPFAM" id="SSF56112">
    <property type="entry name" value="Protein kinase-like (PK-like)"/>
    <property type="match status" value="1"/>
</dbReference>
<dbReference type="PANTHER" id="PTHR21310">
    <property type="entry name" value="AMINOGLYCOSIDE PHOSPHOTRANSFERASE-RELATED-RELATED"/>
    <property type="match status" value="1"/>
</dbReference>
<dbReference type="AlphaFoldDB" id="A0A545V7Q5"/>
<dbReference type="GO" id="GO:0016740">
    <property type="term" value="F:transferase activity"/>
    <property type="evidence" value="ECO:0007669"/>
    <property type="project" value="UniProtKB-KW"/>
</dbReference>
<evidence type="ECO:0000259" key="2">
    <source>
        <dbReference type="Pfam" id="PF01636"/>
    </source>
</evidence>
<dbReference type="InterPro" id="IPR002575">
    <property type="entry name" value="Aminoglycoside_PTrfase"/>
</dbReference>
<keyword evidence="3" id="KW-0808">Transferase</keyword>
<dbReference type="PANTHER" id="PTHR21310:SF15">
    <property type="entry name" value="AMINOGLYCOSIDE PHOSPHOTRANSFERASE DOMAIN-CONTAINING PROTEIN"/>
    <property type="match status" value="1"/>
</dbReference>
<reference evidence="3 4" key="1">
    <citation type="journal article" date="2019" name="Appl. Microbiol. Biotechnol.">
        <title>Genome sequence of Isaria javanica and comparative genome analysis insights into family S53 peptidase evolution in fungal entomopathogens.</title>
        <authorList>
            <person name="Lin R."/>
            <person name="Zhang X."/>
            <person name="Xin B."/>
            <person name="Zou M."/>
            <person name="Gao Y."/>
            <person name="Qin F."/>
            <person name="Hu Q."/>
            <person name="Xie B."/>
            <person name="Cheng X."/>
        </authorList>
    </citation>
    <scope>NUCLEOTIDE SEQUENCE [LARGE SCALE GENOMIC DNA]</scope>
    <source>
        <strain evidence="3 4">IJ1G</strain>
    </source>
</reference>
<accession>A0A545V7Q5</accession>
<name>A0A545V7Q5_9HYPO</name>